<keyword evidence="1" id="KW-0732">Signal</keyword>
<evidence type="ECO:0000313" key="2">
    <source>
        <dbReference type="EMBL" id="MRW92957.1"/>
    </source>
</evidence>
<reference evidence="2 3" key="1">
    <citation type="submission" date="2019-11" db="EMBL/GenBank/DDBJ databases">
        <title>Novel species isolated from a subtropical stream in China.</title>
        <authorList>
            <person name="Lu H."/>
        </authorList>
    </citation>
    <scope>NUCLEOTIDE SEQUENCE [LARGE SCALE GENOMIC DNA]</scope>
    <source>
        <strain evidence="2 3">FT80W</strain>
    </source>
</reference>
<comment type="caution">
    <text evidence="2">The sequence shown here is derived from an EMBL/GenBank/DDBJ whole genome shotgun (WGS) entry which is preliminary data.</text>
</comment>
<sequence length="158" mass="16549">MRYLSWLFLATLLLSATAGHAAQADTPAAPQAAPVGRPLPAGWLPLIGKDMRGSFIQAGSDDIALLMYKGDTDAVVIVPDPASGREIGVIHTFGDSEVNLPQLSLIKPGSYHPVCHGGGACAPAVDIATEAIGLCHGEASCEIIYFKDNSYHHITVTD</sequence>
<proteinExistence type="predicted"/>
<dbReference type="Proteomes" id="UP000433309">
    <property type="component" value="Unassembled WGS sequence"/>
</dbReference>
<protein>
    <submittedName>
        <fullName evidence="2">Uncharacterized protein</fullName>
    </submittedName>
</protein>
<accession>A0A6I2L6W1</accession>
<dbReference type="EMBL" id="WKJK01000013">
    <property type="protein sequence ID" value="MRW92957.1"/>
    <property type="molecule type" value="Genomic_DNA"/>
</dbReference>
<dbReference type="AlphaFoldDB" id="A0A6I2L6W1"/>
<feature type="signal peptide" evidence="1">
    <location>
        <begin position="1"/>
        <end position="21"/>
    </location>
</feature>
<organism evidence="2 3">
    <name type="scientific">Duganella guangzhouensis</name>
    <dbReference type="NCBI Taxonomy" id="2666084"/>
    <lineage>
        <taxon>Bacteria</taxon>
        <taxon>Pseudomonadati</taxon>
        <taxon>Pseudomonadota</taxon>
        <taxon>Betaproteobacteria</taxon>
        <taxon>Burkholderiales</taxon>
        <taxon>Oxalobacteraceae</taxon>
        <taxon>Telluria group</taxon>
        <taxon>Duganella</taxon>
    </lineage>
</organism>
<name>A0A6I2L6W1_9BURK</name>
<keyword evidence="3" id="KW-1185">Reference proteome</keyword>
<dbReference type="RefSeq" id="WP_154380860.1">
    <property type="nucleotide sequence ID" value="NZ_WKJK01000013.1"/>
</dbReference>
<feature type="chain" id="PRO_5026078273" evidence="1">
    <location>
        <begin position="22"/>
        <end position="158"/>
    </location>
</feature>
<evidence type="ECO:0000256" key="1">
    <source>
        <dbReference type="SAM" id="SignalP"/>
    </source>
</evidence>
<evidence type="ECO:0000313" key="3">
    <source>
        <dbReference type="Proteomes" id="UP000433309"/>
    </source>
</evidence>
<gene>
    <name evidence="2" type="ORF">GJ699_23440</name>
</gene>